<gene>
    <name evidence="1" type="ORF">S01H4_25468</name>
</gene>
<comment type="caution">
    <text evidence="1">The sequence shown here is derived from an EMBL/GenBank/DDBJ whole genome shotgun (WGS) entry which is preliminary data.</text>
</comment>
<dbReference type="AlphaFoldDB" id="X1A4W9"/>
<dbReference type="EMBL" id="BART01012122">
    <property type="protein sequence ID" value="GAG77180.1"/>
    <property type="molecule type" value="Genomic_DNA"/>
</dbReference>
<protein>
    <submittedName>
        <fullName evidence="1">Uncharacterized protein</fullName>
    </submittedName>
</protein>
<reference evidence="1" key="1">
    <citation type="journal article" date="2014" name="Front. Microbiol.">
        <title>High frequency of phylogenetically diverse reductive dehalogenase-homologous genes in deep subseafloor sedimentary metagenomes.</title>
        <authorList>
            <person name="Kawai M."/>
            <person name="Futagami T."/>
            <person name="Toyoda A."/>
            <person name="Takaki Y."/>
            <person name="Nishi S."/>
            <person name="Hori S."/>
            <person name="Arai W."/>
            <person name="Tsubouchi T."/>
            <person name="Morono Y."/>
            <person name="Uchiyama I."/>
            <person name="Ito T."/>
            <person name="Fujiyama A."/>
            <person name="Inagaki F."/>
            <person name="Takami H."/>
        </authorList>
    </citation>
    <scope>NUCLEOTIDE SEQUENCE</scope>
    <source>
        <strain evidence="1">Expedition CK06-06</strain>
    </source>
</reference>
<organism evidence="1">
    <name type="scientific">marine sediment metagenome</name>
    <dbReference type="NCBI Taxonomy" id="412755"/>
    <lineage>
        <taxon>unclassified sequences</taxon>
        <taxon>metagenomes</taxon>
        <taxon>ecological metagenomes</taxon>
    </lineage>
</organism>
<evidence type="ECO:0000313" key="1">
    <source>
        <dbReference type="EMBL" id="GAG77180.1"/>
    </source>
</evidence>
<name>X1A4W9_9ZZZZ</name>
<sequence>AVKVDGYAAEVELPETEVEESSPVQGEDVYVRLYWLNREPGTPETTWVTDGIITALGTETELVEEEIITFSAGVAVLSKPLYTFSSLTWIGEPGINFAYTQYSKEVKIDNEAYGVAKITYNTIYKRYRCSEHDVEVLLALFIFGVEPDVSILVEMGTGNNEASALTDKLLTSENIAVVRGTAYLDQNAYGKKELSITVPYDDDALDGYLAYINDRRIDCTGNFHIKSVTIDIEGPKITNTLGLVQPQT</sequence>
<accession>X1A4W9</accession>
<feature type="non-terminal residue" evidence="1">
    <location>
        <position position="1"/>
    </location>
</feature>
<proteinExistence type="predicted"/>